<dbReference type="Proteomes" id="UP001230005">
    <property type="component" value="Unassembled WGS sequence"/>
</dbReference>
<evidence type="ECO:0000313" key="2">
    <source>
        <dbReference type="EMBL" id="MDQ0257147.1"/>
    </source>
</evidence>
<keyword evidence="1" id="KW-1133">Transmembrane helix</keyword>
<keyword evidence="3" id="KW-1185">Reference proteome</keyword>
<gene>
    <name evidence="2" type="ORF">J2S74_004593</name>
</gene>
<sequence>MGKSQYISFAIIVGLVIAVSIFFRDPVEEVSEVVEGDEETLTIIEELEQEVAELHVHIEELNEEFSEYRVTSINEKAALQQDHATVLHEMFHLYEMLVDSEIIMNYYHDGAEMKYKEVGNSEIVYVADYGNSQYNLTVITRGSQYGISLYLYEPSPEDGINWSSGTLNSVSQHGGIITDEEIARVSVKQQSGQQEATIKQMEDVVRVWFASFGDWENRDLTIEAFDKDGYVLWKGGWDEGQYFSGRTDN</sequence>
<keyword evidence="1" id="KW-0472">Membrane</keyword>
<dbReference type="RefSeq" id="WP_307330415.1">
    <property type="nucleotide sequence ID" value="NZ_JAUSUG010000023.1"/>
</dbReference>
<comment type="caution">
    <text evidence="2">The sequence shown here is derived from an EMBL/GenBank/DDBJ whole genome shotgun (WGS) entry which is preliminary data.</text>
</comment>
<organism evidence="2 3">
    <name type="scientific">Evansella vedderi</name>
    <dbReference type="NCBI Taxonomy" id="38282"/>
    <lineage>
        <taxon>Bacteria</taxon>
        <taxon>Bacillati</taxon>
        <taxon>Bacillota</taxon>
        <taxon>Bacilli</taxon>
        <taxon>Bacillales</taxon>
        <taxon>Bacillaceae</taxon>
        <taxon>Evansella</taxon>
    </lineage>
</organism>
<dbReference type="EMBL" id="JAUSUG010000023">
    <property type="protein sequence ID" value="MDQ0257147.1"/>
    <property type="molecule type" value="Genomic_DNA"/>
</dbReference>
<evidence type="ECO:0000256" key="1">
    <source>
        <dbReference type="SAM" id="Phobius"/>
    </source>
</evidence>
<proteinExistence type="predicted"/>
<protein>
    <submittedName>
        <fullName evidence="2">Uncharacterized protein</fullName>
    </submittedName>
</protein>
<keyword evidence="1" id="KW-0812">Transmembrane</keyword>
<name>A0ABU0A0Y1_9BACI</name>
<feature type="transmembrane region" description="Helical" evidence="1">
    <location>
        <begin position="6"/>
        <end position="23"/>
    </location>
</feature>
<accession>A0ABU0A0Y1</accession>
<reference evidence="2 3" key="1">
    <citation type="submission" date="2023-07" db="EMBL/GenBank/DDBJ databases">
        <title>Genomic Encyclopedia of Type Strains, Phase IV (KMG-IV): sequencing the most valuable type-strain genomes for metagenomic binning, comparative biology and taxonomic classification.</title>
        <authorList>
            <person name="Goeker M."/>
        </authorList>
    </citation>
    <scope>NUCLEOTIDE SEQUENCE [LARGE SCALE GENOMIC DNA]</scope>
    <source>
        <strain evidence="2 3">DSM 9768</strain>
    </source>
</reference>
<evidence type="ECO:0000313" key="3">
    <source>
        <dbReference type="Proteomes" id="UP001230005"/>
    </source>
</evidence>